<name>A0A919HWV2_KLEPN</name>
<gene>
    <name evidence="3" type="ORF">KPZU09_41730</name>
</gene>
<dbReference type="InterPro" id="IPR008939">
    <property type="entry name" value="Lytic_TGlycosylase_superhlx_U"/>
</dbReference>
<feature type="region of interest" description="Disordered" evidence="2">
    <location>
        <begin position="75"/>
        <end position="95"/>
    </location>
</feature>
<dbReference type="GO" id="GO:0042597">
    <property type="term" value="C:periplasmic space"/>
    <property type="evidence" value="ECO:0007669"/>
    <property type="project" value="InterPro"/>
</dbReference>
<organism evidence="3 4">
    <name type="scientific">Klebsiella pneumoniae</name>
    <dbReference type="NCBI Taxonomy" id="573"/>
    <lineage>
        <taxon>Bacteria</taxon>
        <taxon>Pseudomonadati</taxon>
        <taxon>Pseudomonadota</taxon>
        <taxon>Gammaproteobacteria</taxon>
        <taxon>Enterobacterales</taxon>
        <taxon>Enterobacteriaceae</taxon>
        <taxon>Klebsiella/Raoultella group</taxon>
        <taxon>Klebsiella</taxon>
        <taxon>Klebsiella pneumoniae complex</taxon>
    </lineage>
</organism>
<evidence type="ECO:0000313" key="4">
    <source>
        <dbReference type="Proteomes" id="UP000655094"/>
    </source>
</evidence>
<dbReference type="GO" id="GO:0004553">
    <property type="term" value="F:hydrolase activity, hydrolyzing O-glycosyl compounds"/>
    <property type="evidence" value="ECO:0007669"/>
    <property type="project" value="InterPro"/>
</dbReference>
<dbReference type="EMBL" id="BNFF01000001">
    <property type="protein sequence ID" value="GHK54437.1"/>
    <property type="molecule type" value="Genomic_DNA"/>
</dbReference>
<evidence type="ECO:0000313" key="3">
    <source>
        <dbReference type="EMBL" id="GHK54437.1"/>
    </source>
</evidence>
<comment type="caution">
    <text evidence="3">The sequence shown here is derived from an EMBL/GenBank/DDBJ whole genome shotgun (WGS) entry which is preliminary data.</text>
</comment>
<dbReference type="Proteomes" id="UP000655094">
    <property type="component" value="Unassembled WGS sequence"/>
</dbReference>
<sequence>MNRCSARRDSGQQDPLAYLERIRPAMKAGNIGLVKSLAQQMPANYQSIASAVVAPANDPNSVLTFARTTGATDFTVRWPPSPSPASPAGTWKMPA</sequence>
<dbReference type="SUPFAM" id="SSF48435">
    <property type="entry name" value="Bacterial muramidases"/>
    <property type="match status" value="1"/>
</dbReference>
<accession>A0A919HWV2</accession>
<reference evidence="3" key="1">
    <citation type="submission" date="2020-10" db="EMBL/GenBank/DDBJ databases">
        <title>Genome Sequence of ESBL Producing Zambian Clinical Strains.</title>
        <authorList>
            <person name="Shawa M."/>
            <person name="Furuta Y."/>
            <person name="Simbotwe M."/>
            <person name="Mulenga E."/>
            <person name="Mubanga M."/>
            <person name="Mulenga G."/>
            <person name="Kaile C."/>
            <person name="Zorigt T."/>
            <person name="Hang'ombe B."/>
            <person name="Higashi H."/>
        </authorList>
    </citation>
    <scope>NUCLEOTIDE SEQUENCE</scope>
    <source>
        <strain evidence="3">Zam_UTH_09</strain>
    </source>
</reference>
<keyword evidence="1" id="KW-0732">Signal</keyword>
<proteinExistence type="predicted"/>
<evidence type="ECO:0000256" key="1">
    <source>
        <dbReference type="ARBA" id="ARBA00022729"/>
    </source>
</evidence>
<protein>
    <submittedName>
        <fullName evidence="3">Uncharacterized protein</fullName>
    </submittedName>
</protein>
<dbReference type="AlphaFoldDB" id="A0A919HWV2"/>
<dbReference type="Gene3D" id="1.25.20.10">
    <property type="entry name" value="Bacterial muramidases"/>
    <property type="match status" value="1"/>
</dbReference>
<evidence type="ECO:0000256" key="2">
    <source>
        <dbReference type="SAM" id="MobiDB-lite"/>
    </source>
</evidence>